<evidence type="ECO:0000256" key="4">
    <source>
        <dbReference type="ARBA" id="ARBA00022729"/>
    </source>
</evidence>
<dbReference type="PATRIC" id="fig|443610.3.peg.964"/>
<dbReference type="Gene3D" id="2.70.98.70">
    <property type="match status" value="1"/>
</dbReference>
<feature type="domain" description="Heparinase II/III-like C-terminal" evidence="10">
    <location>
        <begin position="492"/>
        <end position="691"/>
    </location>
</feature>
<dbReference type="RefSeq" id="WP_046109166.1">
    <property type="nucleotide sequence ID" value="NZ_JZEX01000119.1"/>
</dbReference>
<dbReference type="Gene3D" id="2.60.40.10">
    <property type="entry name" value="Immunoglobulins"/>
    <property type="match status" value="1"/>
</dbReference>
<evidence type="ECO:0000256" key="1">
    <source>
        <dbReference type="ARBA" id="ARBA00004141"/>
    </source>
</evidence>
<name>A0A0F5FR50_9HYPH</name>
<evidence type="ECO:0000313" key="12">
    <source>
        <dbReference type="EMBL" id="KKB11341.1"/>
    </source>
</evidence>
<keyword evidence="8" id="KW-0413">Isomerase</keyword>
<evidence type="ECO:0000313" key="13">
    <source>
        <dbReference type="Proteomes" id="UP000033632"/>
    </source>
</evidence>
<reference evidence="12 13" key="1">
    <citation type="submission" date="2015-03" db="EMBL/GenBank/DDBJ databases">
        <authorList>
            <person name="Hassan Y.I."/>
            <person name="Lepp D."/>
            <person name="Li X.-Z."/>
            <person name="Zhou T."/>
        </authorList>
    </citation>
    <scope>NUCLEOTIDE SEQUENCE [LARGE SCALE GENOMIC DNA]</scope>
    <source>
        <strain evidence="12 13">BD-c194</strain>
    </source>
</reference>
<evidence type="ECO:0000256" key="3">
    <source>
        <dbReference type="ARBA" id="ARBA00022692"/>
    </source>
</evidence>
<dbReference type="GO" id="GO:0016829">
    <property type="term" value="F:lyase activity"/>
    <property type="evidence" value="ECO:0007669"/>
    <property type="project" value="UniProtKB-KW"/>
</dbReference>
<dbReference type="Proteomes" id="UP000033632">
    <property type="component" value="Unassembled WGS sequence"/>
</dbReference>
<dbReference type="Pfam" id="PF16332">
    <property type="entry name" value="DUF4962"/>
    <property type="match status" value="1"/>
</dbReference>
<dbReference type="GO" id="GO:0016853">
    <property type="term" value="F:isomerase activity"/>
    <property type="evidence" value="ECO:0007669"/>
    <property type="project" value="UniProtKB-KW"/>
</dbReference>
<keyword evidence="3" id="KW-0812">Transmembrane</keyword>
<keyword evidence="6" id="KW-0472">Membrane</keyword>
<evidence type="ECO:0000256" key="9">
    <source>
        <dbReference type="SAM" id="MobiDB-lite"/>
    </source>
</evidence>
<feature type="domain" description="Heparinase II N-terminal" evidence="11">
    <location>
        <begin position="51"/>
        <end position="429"/>
    </location>
</feature>
<evidence type="ECO:0000256" key="6">
    <source>
        <dbReference type="ARBA" id="ARBA00023136"/>
    </source>
</evidence>
<evidence type="ECO:0000256" key="2">
    <source>
        <dbReference type="ARBA" id="ARBA00004196"/>
    </source>
</evidence>
<accession>A0A0F5FR50</accession>
<feature type="region of interest" description="Disordered" evidence="9">
    <location>
        <begin position="1"/>
        <end position="41"/>
    </location>
</feature>
<comment type="caution">
    <text evidence="12">The sequence shown here is derived from an EMBL/GenBank/DDBJ whole genome shotgun (WGS) entry which is preliminary data.</text>
</comment>
<evidence type="ECO:0000256" key="5">
    <source>
        <dbReference type="ARBA" id="ARBA00022989"/>
    </source>
</evidence>
<dbReference type="Gene3D" id="1.50.10.100">
    <property type="entry name" value="Chondroitin AC/alginate lyase"/>
    <property type="match status" value="1"/>
</dbReference>
<keyword evidence="4" id="KW-0732">Signal</keyword>
<dbReference type="PANTHER" id="PTHR15532">
    <property type="match status" value="1"/>
</dbReference>
<protein>
    <submittedName>
        <fullName evidence="12">Alginate lyase</fullName>
    </submittedName>
</protein>
<comment type="subcellular location">
    <subcellularLocation>
        <location evidence="2">Cell envelope</location>
    </subcellularLocation>
    <subcellularLocation>
        <location evidence="1">Membrane</location>
        <topology evidence="1">Multi-pass membrane protein</topology>
    </subcellularLocation>
</comment>
<gene>
    <name evidence="12" type="ORF">VE25_13610</name>
</gene>
<dbReference type="PANTHER" id="PTHR15532:SF5">
    <property type="entry name" value="SULFOTRANSFERASE DOMAIN-CONTAINING PROTEIN"/>
    <property type="match status" value="1"/>
</dbReference>
<dbReference type="EMBL" id="JZEX01000119">
    <property type="protein sequence ID" value="KKB11341.1"/>
    <property type="molecule type" value="Genomic_DNA"/>
</dbReference>
<organism evidence="12 13">
    <name type="scientific">Devosia geojensis</name>
    <dbReference type="NCBI Taxonomy" id="443610"/>
    <lineage>
        <taxon>Bacteria</taxon>
        <taxon>Pseudomonadati</taxon>
        <taxon>Pseudomonadota</taxon>
        <taxon>Alphaproteobacteria</taxon>
        <taxon>Hyphomicrobiales</taxon>
        <taxon>Devosiaceae</taxon>
        <taxon>Devosia</taxon>
    </lineage>
</organism>
<dbReference type="GO" id="GO:0030313">
    <property type="term" value="C:cell envelope"/>
    <property type="evidence" value="ECO:0007669"/>
    <property type="project" value="UniProtKB-SubCell"/>
</dbReference>
<feature type="compositionally biased region" description="Basic and acidic residues" evidence="9">
    <location>
        <begin position="8"/>
        <end position="18"/>
    </location>
</feature>
<keyword evidence="13" id="KW-1185">Reference proteome</keyword>
<keyword evidence="5" id="KW-1133">Transmembrane helix</keyword>
<dbReference type="AlphaFoldDB" id="A0A0F5FR50"/>
<proteinExistence type="predicted"/>
<dbReference type="PIRSF" id="PIRSF034409">
    <property type="entry name" value="Oligosach_lyase"/>
    <property type="match status" value="1"/>
</dbReference>
<evidence type="ECO:0000256" key="8">
    <source>
        <dbReference type="ARBA" id="ARBA00023235"/>
    </source>
</evidence>
<dbReference type="STRING" id="443610.VE25_13610"/>
<evidence type="ECO:0000259" key="10">
    <source>
        <dbReference type="Pfam" id="PF07940"/>
    </source>
</evidence>
<dbReference type="InterPro" id="IPR013783">
    <property type="entry name" value="Ig-like_fold"/>
</dbReference>
<sequence length="775" mass="87185">MRSSAPESLRKTALDEPRPGSLTIGYAPDADRPPTENPPRFSWLPDIDDASRYVVELAQDASFGPGTYRYADLAWNFFTPPETFAPGTWYWRYALWDEAGEAPRSQWSAVRQFDLSEGLPETPVPAPAERRMRVKAAHPRLWLDGAELDALRARVAEDPAAYGWDGFYAGSVEPWIERPIIEEPKPYPNNVRVATLWRQMYIDCQETIYAIRHLAIAGRVLDDTRLLDKARDWLLAVADWDTRGPTSRAYNDEAAFRVVVALAWGYDWLYDHLSAEERETVRAVLLERTREVADHVIAHARIHVFPYDSHAVRSLSAVLTPTCIALDGESEEATGWLDYTVDFLATLYSPWAGTDGGWAEGPHYWMTGIAYFIEAANLIVKYLGLDLYKRPFLQNTGAFPLYTKAPGTRRACFGDDSTLGDLPGLKVGYNVRQFAGVTGNGHYQWYFERLKADAAGTEMAFYNYGWWDLNFDDLTYNHDHAPVAAVEPENLPPVRWFKDIGWVAIQKHMGDPSRHIQFLFKSSSYGSLSHSHGDQNAFLLHAYGEDLAIQSGYYVAFGSSMHREWRRQTRSKNAVLIGGQGQYAEKDKALARKAAGTILDVVEEPGHVLIRADATPAYRVANDLVLRVERDVHFVADSYFVFVDRAETAQPQTLDWLCHTVGPVDAGKSSFRYRGERAGFSGQFVFSSAGAPALSAVEGFPGIDPADFEGLALHHHLRASLPAARKHVLVTLLAPYALDAPRRIFSFIDDQGFTTDIYFTDVDDRRFKLTLAKDF</sequence>
<dbReference type="GO" id="GO:0016020">
    <property type="term" value="C:membrane"/>
    <property type="evidence" value="ECO:0007669"/>
    <property type="project" value="UniProtKB-SubCell"/>
</dbReference>
<dbReference type="InterPro" id="IPR032518">
    <property type="entry name" value="HepII_N"/>
</dbReference>
<dbReference type="InterPro" id="IPR012364">
    <property type="entry name" value="Oligosacch_lyase"/>
</dbReference>
<dbReference type="InterPro" id="IPR012480">
    <property type="entry name" value="Hepar_II_III_C"/>
</dbReference>
<dbReference type="Pfam" id="PF07940">
    <property type="entry name" value="Hepar_II_III_C"/>
    <property type="match status" value="1"/>
</dbReference>
<keyword evidence="12" id="KW-0456">Lyase</keyword>
<dbReference type="SUPFAM" id="SSF48230">
    <property type="entry name" value="Chondroitin AC/alginate lyase"/>
    <property type="match status" value="1"/>
</dbReference>
<keyword evidence="7" id="KW-0325">Glycoprotein</keyword>
<dbReference type="InterPro" id="IPR052447">
    <property type="entry name" value="Dermatan-Sulfate_Isomerase"/>
</dbReference>
<dbReference type="InterPro" id="IPR008929">
    <property type="entry name" value="Chondroitin_lyas"/>
</dbReference>
<evidence type="ECO:0000256" key="7">
    <source>
        <dbReference type="ARBA" id="ARBA00023180"/>
    </source>
</evidence>
<dbReference type="OrthoDB" id="9772435at2"/>
<evidence type="ECO:0000259" key="11">
    <source>
        <dbReference type="Pfam" id="PF16332"/>
    </source>
</evidence>